<evidence type="ECO:0000259" key="8">
    <source>
        <dbReference type="PROSITE" id="PS50850"/>
    </source>
</evidence>
<evidence type="ECO:0000313" key="10">
    <source>
        <dbReference type="Proteomes" id="UP001392437"/>
    </source>
</evidence>
<evidence type="ECO:0000256" key="6">
    <source>
        <dbReference type="SAM" id="MobiDB-lite"/>
    </source>
</evidence>
<reference evidence="9 10" key="1">
    <citation type="submission" date="2023-01" db="EMBL/GenBank/DDBJ databases">
        <title>Analysis of 21 Apiospora genomes using comparative genomics revels a genus with tremendous synthesis potential of carbohydrate active enzymes and secondary metabolites.</title>
        <authorList>
            <person name="Sorensen T."/>
        </authorList>
    </citation>
    <scope>NUCLEOTIDE SEQUENCE [LARGE SCALE GENOMIC DNA]</scope>
    <source>
        <strain evidence="9 10">CBS 117206</strain>
    </source>
</reference>
<evidence type="ECO:0000256" key="2">
    <source>
        <dbReference type="ARBA" id="ARBA00022448"/>
    </source>
</evidence>
<evidence type="ECO:0000256" key="7">
    <source>
        <dbReference type="SAM" id="Phobius"/>
    </source>
</evidence>
<name>A0AAW0Q5K4_9PEZI</name>
<comment type="caution">
    <text evidence="9">The sequence shown here is derived from an EMBL/GenBank/DDBJ whole genome shotgun (WGS) entry which is preliminary data.</text>
</comment>
<feature type="transmembrane region" description="Helical" evidence="7">
    <location>
        <begin position="470"/>
        <end position="496"/>
    </location>
</feature>
<feature type="transmembrane region" description="Helical" evidence="7">
    <location>
        <begin position="162"/>
        <end position="180"/>
    </location>
</feature>
<dbReference type="PROSITE" id="PS50850">
    <property type="entry name" value="MFS"/>
    <property type="match status" value="1"/>
</dbReference>
<dbReference type="PANTHER" id="PTHR23501">
    <property type="entry name" value="MAJOR FACILITATOR SUPERFAMILY"/>
    <property type="match status" value="1"/>
</dbReference>
<dbReference type="InterPro" id="IPR020846">
    <property type="entry name" value="MFS_dom"/>
</dbReference>
<evidence type="ECO:0000313" key="9">
    <source>
        <dbReference type="EMBL" id="KAK8093084.1"/>
    </source>
</evidence>
<feature type="transmembrane region" description="Helical" evidence="7">
    <location>
        <begin position="302"/>
        <end position="324"/>
    </location>
</feature>
<evidence type="ECO:0000256" key="5">
    <source>
        <dbReference type="ARBA" id="ARBA00023136"/>
    </source>
</evidence>
<keyword evidence="10" id="KW-1185">Reference proteome</keyword>
<feature type="transmembrane region" description="Helical" evidence="7">
    <location>
        <begin position="268"/>
        <end position="290"/>
    </location>
</feature>
<dbReference type="InterPro" id="IPR036259">
    <property type="entry name" value="MFS_trans_sf"/>
</dbReference>
<dbReference type="AlphaFoldDB" id="A0AAW0Q5K4"/>
<protein>
    <recommendedName>
        <fullName evidence="8">Major facilitator superfamily (MFS) profile domain-containing protein</fullName>
    </recommendedName>
</protein>
<evidence type="ECO:0000256" key="1">
    <source>
        <dbReference type="ARBA" id="ARBA00004141"/>
    </source>
</evidence>
<feature type="transmembrane region" description="Helical" evidence="7">
    <location>
        <begin position="192"/>
        <end position="215"/>
    </location>
</feature>
<dbReference type="Proteomes" id="UP001392437">
    <property type="component" value="Unassembled WGS sequence"/>
</dbReference>
<sequence>MASPAGVVSSEPYDMEKRAAEYKAPPTHEVHEGADGKSESDGNSTHAQGVKRVEAITAVWSKKALWSTFVLLWLVSFVAAMLGSIEGALSPYITSSFDQHGLLAVINIAARIIGGVVTLSIGKLIDIRGRMEGFIGALLLITVGMIMKALCQNVETYAAAQVFYWVGNVALGFIIQVFVADITSLRNRMIIFTINSTPNLCTTFAGPVIAELFYYKANFRWAFASFLIILLVFSAPVVGVMWYHERKAKKLGLIRPESGRSRLESAKYYIIDFDVLGAILITAGFTLITLPFSLVSSANHSWQSASIIVMIVIGVVSLVAFLVWEKYFAPVQFFPFALLKDRTVLGAALTYFLVFLSTFVWDAYYGSYLQVVNGLSISISNYVLNAYSLTAYFTGPFIALFIRYNGHAKWPAMAAVPIYILGTALIIHFRVPGADVGYLTMCQVLVGFSTGMLTTMSELALMASVDHQNVAVAIAIYGLFGSVGSSIGYAIAGGIWTNILPGKLVEFLPDYAKDQAASIYGSIENQMAEPIGTPVRDAVIEAYGYVMRLMVIVGASLIPLLVIAVFIWKNINVKKNQSGEKKARGNIF</sequence>
<dbReference type="Pfam" id="PF06609">
    <property type="entry name" value="TRI12"/>
    <property type="match status" value="1"/>
</dbReference>
<evidence type="ECO:0000256" key="4">
    <source>
        <dbReference type="ARBA" id="ARBA00022989"/>
    </source>
</evidence>
<comment type="subcellular location">
    <subcellularLocation>
        <location evidence="1">Membrane</location>
        <topology evidence="1">Multi-pass membrane protein</topology>
    </subcellularLocation>
</comment>
<feature type="domain" description="Major facilitator superfamily (MFS) profile" evidence="8">
    <location>
        <begin position="68"/>
        <end position="572"/>
    </location>
</feature>
<feature type="region of interest" description="Disordered" evidence="6">
    <location>
        <begin position="1"/>
        <end position="46"/>
    </location>
</feature>
<evidence type="ECO:0000256" key="3">
    <source>
        <dbReference type="ARBA" id="ARBA00022692"/>
    </source>
</evidence>
<feature type="transmembrane region" description="Helical" evidence="7">
    <location>
        <begin position="545"/>
        <end position="568"/>
    </location>
</feature>
<keyword evidence="2" id="KW-0813">Transport</keyword>
<keyword evidence="4 7" id="KW-1133">Transmembrane helix</keyword>
<feature type="transmembrane region" description="Helical" evidence="7">
    <location>
        <begin position="102"/>
        <end position="121"/>
    </location>
</feature>
<feature type="transmembrane region" description="Helical" evidence="7">
    <location>
        <begin position="414"/>
        <end position="431"/>
    </location>
</feature>
<dbReference type="InterPro" id="IPR010573">
    <property type="entry name" value="MFS_Str1/Tri12-like"/>
</dbReference>
<dbReference type="EMBL" id="JAQQWP010000012">
    <property type="protein sequence ID" value="KAK8093084.1"/>
    <property type="molecule type" value="Genomic_DNA"/>
</dbReference>
<dbReference type="PANTHER" id="PTHR23501:SF107">
    <property type="entry name" value="TRANSPORTER, PUTATIVE (AFU_ORTHOLOGUE AFUA_7G04730)-RELATED"/>
    <property type="match status" value="1"/>
</dbReference>
<keyword evidence="3 7" id="KW-0812">Transmembrane</keyword>
<dbReference type="GO" id="GO:0022857">
    <property type="term" value="F:transmembrane transporter activity"/>
    <property type="evidence" value="ECO:0007669"/>
    <property type="project" value="InterPro"/>
</dbReference>
<feature type="transmembrane region" description="Helical" evidence="7">
    <location>
        <begin position="221"/>
        <end position="243"/>
    </location>
</feature>
<feature type="transmembrane region" description="Helical" evidence="7">
    <location>
        <begin position="133"/>
        <end position="150"/>
    </location>
</feature>
<dbReference type="SUPFAM" id="SSF103473">
    <property type="entry name" value="MFS general substrate transporter"/>
    <property type="match status" value="1"/>
</dbReference>
<proteinExistence type="predicted"/>
<dbReference type="GO" id="GO:0005886">
    <property type="term" value="C:plasma membrane"/>
    <property type="evidence" value="ECO:0007669"/>
    <property type="project" value="TreeGrafter"/>
</dbReference>
<organism evidence="9 10">
    <name type="scientific">Apiospora kogelbergensis</name>
    <dbReference type="NCBI Taxonomy" id="1337665"/>
    <lineage>
        <taxon>Eukaryota</taxon>
        <taxon>Fungi</taxon>
        <taxon>Dikarya</taxon>
        <taxon>Ascomycota</taxon>
        <taxon>Pezizomycotina</taxon>
        <taxon>Sordariomycetes</taxon>
        <taxon>Xylariomycetidae</taxon>
        <taxon>Amphisphaeriales</taxon>
        <taxon>Apiosporaceae</taxon>
        <taxon>Apiospora</taxon>
    </lineage>
</organism>
<feature type="transmembrane region" description="Helical" evidence="7">
    <location>
        <begin position="344"/>
        <end position="364"/>
    </location>
</feature>
<feature type="transmembrane region" description="Helical" evidence="7">
    <location>
        <begin position="384"/>
        <end position="402"/>
    </location>
</feature>
<accession>A0AAW0Q5K4</accession>
<gene>
    <name evidence="9" type="ORF">PG999_014671</name>
</gene>
<keyword evidence="5 7" id="KW-0472">Membrane</keyword>
<feature type="transmembrane region" description="Helical" evidence="7">
    <location>
        <begin position="64"/>
        <end position="82"/>
    </location>
</feature>
<feature type="transmembrane region" description="Helical" evidence="7">
    <location>
        <begin position="437"/>
        <end position="463"/>
    </location>
</feature>
<dbReference type="Gene3D" id="1.20.1250.20">
    <property type="entry name" value="MFS general substrate transporter like domains"/>
    <property type="match status" value="2"/>
</dbReference>
<feature type="compositionally biased region" description="Basic and acidic residues" evidence="6">
    <location>
        <begin position="14"/>
        <end position="40"/>
    </location>
</feature>